<keyword evidence="4" id="KW-0812">Transmembrane</keyword>
<keyword evidence="4" id="KW-1133">Transmembrane helix</keyword>
<dbReference type="GO" id="GO:0045332">
    <property type="term" value="P:phospholipid translocation"/>
    <property type="evidence" value="ECO:0007669"/>
    <property type="project" value="TreeGrafter"/>
</dbReference>
<feature type="transmembrane region" description="Helical" evidence="4">
    <location>
        <begin position="38"/>
        <end position="58"/>
    </location>
</feature>
<evidence type="ECO:0000313" key="7">
    <source>
        <dbReference type="Proteomes" id="UP000269945"/>
    </source>
</evidence>
<keyword evidence="2" id="KW-0479">Metal-binding</keyword>
<evidence type="ECO:0000259" key="5">
    <source>
        <dbReference type="Pfam" id="PF16212"/>
    </source>
</evidence>
<dbReference type="GO" id="GO:0046872">
    <property type="term" value="F:metal ion binding"/>
    <property type="evidence" value="ECO:0007669"/>
    <property type="project" value="UniProtKB-KW"/>
</dbReference>
<dbReference type="AlphaFoldDB" id="A0A9X9PZ99"/>
<dbReference type="Pfam" id="PF16212">
    <property type="entry name" value="PhoLip_ATPase_C"/>
    <property type="match status" value="1"/>
</dbReference>
<evidence type="ECO:0000256" key="4">
    <source>
        <dbReference type="SAM" id="Phobius"/>
    </source>
</evidence>
<comment type="subcellular location">
    <subcellularLocation>
        <location evidence="1">Membrane</location>
        <topology evidence="1">Multi-pass membrane protein</topology>
    </subcellularLocation>
</comment>
<dbReference type="SUPFAM" id="SSF81665">
    <property type="entry name" value="Calcium ATPase, transmembrane domain M"/>
    <property type="match status" value="1"/>
</dbReference>
<dbReference type="EMBL" id="CYRY02010969">
    <property type="protein sequence ID" value="VCW78918.1"/>
    <property type="molecule type" value="Genomic_DNA"/>
</dbReference>
<feature type="domain" description="P-type ATPase C-terminal" evidence="5">
    <location>
        <begin position="2"/>
        <end position="64"/>
    </location>
</feature>
<dbReference type="InterPro" id="IPR023298">
    <property type="entry name" value="ATPase_P-typ_TM_dom_sf"/>
</dbReference>
<dbReference type="PANTHER" id="PTHR24092:SF78">
    <property type="entry name" value="PHOSPHOLIPID-TRANSPORTING ATPASE IK"/>
    <property type="match status" value="1"/>
</dbReference>
<evidence type="ECO:0000256" key="3">
    <source>
        <dbReference type="ARBA" id="ARBA00022842"/>
    </source>
</evidence>
<keyword evidence="4" id="KW-0472">Membrane</keyword>
<name>A0A9X9PZ99_GULGU</name>
<evidence type="ECO:0000313" key="6">
    <source>
        <dbReference type="EMBL" id="VCW78918.1"/>
    </source>
</evidence>
<proteinExistence type="predicted"/>
<dbReference type="PANTHER" id="PTHR24092">
    <property type="entry name" value="PROBABLE PHOSPHOLIPID-TRANSPORTING ATPASE"/>
    <property type="match status" value="1"/>
</dbReference>
<dbReference type="GO" id="GO:0005802">
    <property type="term" value="C:trans-Golgi network"/>
    <property type="evidence" value="ECO:0007669"/>
    <property type="project" value="TreeGrafter"/>
</dbReference>
<gene>
    <name evidence="6" type="ORF">BN2614_LOCUS3</name>
</gene>
<accession>A0A9X9PZ99</accession>
<feature type="transmembrane region" description="Helical" evidence="4">
    <location>
        <begin position="7"/>
        <end position="26"/>
    </location>
</feature>
<comment type="caution">
    <text evidence="6">The sequence shown here is derived from an EMBL/GenBank/DDBJ whole genome shotgun (WGS) entry which is preliminary data.</text>
</comment>
<dbReference type="InterPro" id="IPR032630">
    <property type="entry name" value="P_typ_ATPase_c"/>
</dbReference>
<dbReference type="GO" id="GO:0005886">
    <property type="term" value="C:plasma membrane"/>
    <property type="evidence" value="ECO:0007669"/>
    <property type="project" value="TreeGrafter"/>
</dbReference>
<dbReference type="GO" id="GO:0140326">
    <property type="term" value="F:ATPase-coupled intramembrane lipid transporter activity"/>
    <property type="evidence" value="ECO:0007669"/>
    <property type="project" value="TreeGrafter"/>
</dbReference>
<organism evidence="6 7">
    <name type="scientific">Gulo gulo</name>
    <name type="common">Wolverine</name>
    <name type="synonym">Gluton</name>
    <dbReference type="NCBI Taxonomy" id="48420"/>
    <lineage>
        <taxon>Eukaryota</taxon>
        <taxon>Metazoa</taxon>
        <taxon>Chordata</taxon>
        <taxon>Craniata</taxon>
        <taxon>Vertebrata</taxon>
        <taxon>Euteleostomi</taxon>
        <taxon>Mammalia</taxon>
        <taxon>Eutheria</taxon>
        <taxon>Laurasiatheria</taxon>
        <taxon>Carnivora</taxon>
        <taxon>Caniformia</taxon>
        <taxon>Musteloidea</taxon>
        <taxon>Mustelidae</taxon>
        <taxon>Guloninae</taxon>
        <taxon>Gulo</taxon>
    </lineage>
</organism>
<feature type="non-terminal residue" evidence="6">
    <location>
        <position position="66"/>
    </location>
</feature>
<dbReference type="GO" id="GO:0007030">
    <property type="term" value="P:Golgi organization"/>
    <property type="evidence" value="ECO:0007669"/>
    <property type="project" value="TreeGrafter"/>
</dbReference>
<protein>
    <recommendedName>
        <fullName evidence="5">P-type ATPase C-terminal domain-containing protein</fullName>
    </recommendedName>
</protein>
<keyword evidence="7" id="KW-1185">Reference proteome</keyword>
<dbReference type="Proteomes" id="UP000269945">
    <property type="component" value="Unassembled WGS sequence"/>
</dbReference>
<keyword evidence="3" id="KW-0460">Magnesium</keyword>
<sequence>MRVCKFLRYFIYKTVASMMVQIWFSFYNGFSAQPLYEGWFLALFNLLYSALPVLYLGLFEQVSSAL</sequence>
<evidence type="ECO:0000256" key="1">
    <source>
        <dbReference type="ARBA" id="ARBA00004141"/>
    </source>
</evidence>
<evidence type="ECO:0000256" key="2">
    <source>
        <dbReference type="ARBA" id="ARBA00022723"/>
    </source>
</evidence>
<reference evidence="6 7" key="1">
    <citation type="submission" date="2018-10" db="EMBL/GenBank/DDBJ databases">
        <authorList>
            <person name="Ekblom R."/>
            <person name="Jareborg N."/>
        </authorList>
    </citation>
    <scope>NUCLEOTIDE SEQUENCE [LARGE SCALE GENOMIC DNA]</scope>
    <source>
        <tissue evidence="6">Muscle</tissue>
    </source>
</reference>